<comment type="subcellular location">
    <subcellularLocation>
        <location evidence="1">Membrane</location>
        <topology evidence="1">Multi-pass membrane protein</topology>
    </subcellularLocation>
</comment>
<keyword evidence="2 5" id="KW-0812">Transmembrane</keyword>
<feature type="transmembrane region" description="Helical" evidence="5">
    <location>
        <begin position="100"/>
        <end position="120"/>
    </location>
</feature>
<reference evidence="6 7" key="1">
    <citation type="submission" date="2016-10" db="EMBL/GenBank/DDBJ databases">
        <authorList>
            <person name="de Groot N.N."/>
        </authorList>
    </citation>
    <scope>NUCLEOTIDE SEQUENCE [LARGE SCALE GENOMIC DNA]</scope>
    <source>
        <strain evidence="6 7">CGMCC 4.5727</strain>
    </source>
</reference>
<feature type="transmembrane region" description="Helical" evidence="5">
    <location>
        <begin position="6"/>
        <end position="25"/>
    </location>
</feature>
<feature type="transmembrane region" description="Helical" evidence="5">
    <location>
        <begin position="68"/>
        <end position="88"/>
    </location>
</feature>
<dbReference type="EMBL" id="FNFF01000001">
    <property type="protein sequence ID" value="SDJ38369.1"/>
    <property type="molecule type" value="Genomic_DNA"/>
</dbReference>
<organism evidence="6 7">
    <name type="scientific">Streptomyces indicus</name>
    <dbReference type="NCBI Taxonomy" id="417292"/>
    <lineage>
        <taxon>Bacteria</taxon>
        <taxon>Bacillati</taxon>
        <taxon>Actinomycetota</taxon>
        <taxon>Actinomycetes</taxon>
        <taxon>Kitasatosporales</taxon>
        <taxon>Streptomycetaceae</taxon>
        <taxon>Streptomyces</taxon>
    </lineage>
</organism>
<feature type="transmembrane region" description="Helical" evidence="5">
    <location>
        <begin position="45"/>
        <end position="62"/>
    </location>
</feature>
<keyword evidence="7" id="KW-1185">Reference proteome</keyword>
<dbReference type="OrthoDB" id="3482063at2"/>
<evidence type="ECO:0000256" key="5">
    <source>
        <dbReference type="SAM" id="Phobius"/>
    </source>
</evidence>
<evidence type="ECO:0000256" key="3">
    <source>
        <dbReference type="ARBA" id="ARBA00022989"/>
    </source>
</evidence>
<dbReference type="Proteomes" id="UP000199155">
    <property type="component" value="Unassembled WGS sequence"/>
</dbReference>
<proteinExistence type="predicted"/>
<dbReference type="RefSeq" id="WP_093606659.1">
    <property type="nucleotide sequence ID" value="NZ_FNFF01000001.1"/>
</dbReference>
<evidence type="ECO:0000256" key="1">
    <source>
        <dbReference type="ARBA" id="ARBA00004141"/>
    </source>
</evidence>
<dbReference type="Pfam" id="PF13564">
    <property type="entry name" value="DoxX_2"/>
    <property type="match status" value="1"/>
</dbReference>
<evidence type="ECO:0000256" key="2">
    <source>
        <dbReference type="ARBA" id="ARBA00022692"/>
    </source>
</evidence>
<dbReference type="GO" id="GO:0016020">
    <property type="term" value="C:membrane"/>
    <property type="evidence" value="ECO:0007669"/>
    <property type="project" value="UniProtKB-SubCell"/>
</dbReference>
<evidence type="ECO:0000256" key="4">
    <source>
        <dbReference type="ARBA" id="ARBA00023136"/>
    </source>
</evidence>
<keyword evidence="3 5" id="KW-1133">Transmembrane helix</keyword>
<evidence type="ECO:0000313" key="7">
    <source>
        <dbReference type="Proteomes" id="UP000199155"/>
    </source>
</evidence>
<name>A0A1G8T9Q9_9ACTN</name>
<sequence length="121" mass="12820">MSVAYWIVAVLLGLFYLYSGGIKAVRDPQRLKPMMAWVDTVPRPALRALGAVEVLGALGLLLPPLTGIAPWLALAAAAGLVVLQIGAMRLHLSRGEVRETGLNIALIVLAAAAVWLGTVWI</sequence>
<keyword evidence="4 5" id="KW-0472">Membrane</keyword>
<protein>
    <submittedName>
        <fullName evidence="6">DoxX-like family protein</fullName>
    </submittedName>
</protein>
<gene>
    <name evidence="6" type="ORF">SAMN05421806_101141</name>
</gene>
<evidence type="ECO:0000313" key="6">
    <source>
        <dbReference type="EMBL" id="SDJ38369.1"/>
    </source>
</evidence>
<dbReference type="InterPro" id="IPR032808">
    <property type="entry name" value="DoxX"/>
</dbReference>
<accession>A0A1G8T9Q9</accession>
<dbReference type="AlphaFoldDB" id="A0A1G8T9Q9"/>